<dbReference type="AlphaFoldDB" id="A0A1S1QSA9"/>
<reference evidence="13" key="1">
    <citation type="submission" date="2016-07" db="EMBL/GenBank/DDBJ databases">
        <title>Sequence Frankia sp. strain CcI1.17.</title>
        <authorList>
            <person name="Ghodhbane-Gtari F."/>
            <person name="Swanson E."/>
            <person name="Gueddou A."/>
            <person name="Morris K."/>
            <person name="Hezbri K."/>
            <person name="Ktari A."/>
            <person name="Nouioui I."/>
            <person name="Abebe-Akele F."/>
            <person name="Simpson S."/>
            <person name="Thomas K."/>
            <person name="Gtari M."/>
            <person name="Tisa L.S."/>
            <person name="Hurst S."/>
        </authorList>
    </citation>
    <scope>NUCLEOTIDE SEQUENCE [LARGE SCALE GENOMIC DNA]</scope>
    <source>
        <strain evidence="13">Cc1.17</strain>
    </source>
</reference>
<dbReference type="GO" id="GO:0005737">
    <property type="term" value="C:cytoplasm"/>
    <property type="evidence" value="ECO:0007669"/>
    <property type="project" value="UniProtKB-SubCell"/>
</dbReference>
<name>A0A1S1QSA9_9ACTN</name>
<comment type="caution">
    <text evidence="12">The sequence shown here is derived from an EMBL/GenBank/DDBJ whole genome shotgun (WGS) entry which is preliminary data.</text>
</comment>
<evidence type="ECO:0000313" key="12">
    <source>
        <dbReference type="EMBL" id="OHV37608.1"/>
    </source>
</evidence>
<evidence type="ECO:0000256" key="7">
    <source>
        <dbReference type="ARBA" id="ARBA00022679"/>
    </source>
</evidence>
<feature type="unsure residue" description="D or N" evidence="12">
    <location>
        <position position="236"/>
    </location>
</feature>
<comment type="subcellular location">
    <subcellularLocation>
        <location evidence="1">Cytoplasm</location>
    </subcellularLocation>
</comment>
<evidence type="ECO:0000256" key="10">
    <source>
        <dbReference type="ARBA" id="ARBA00031323"/>
    </source>
</evidence>
<keyword evidence="13" id="KW-1185">Reference proteome</keyword>
<comment type="similarity">
    <text evidence="2">Belongs to the methyltransferase superfamily. L-isoaspartyl/D-aspartyl protein methyltransferase family.</text>
</comment>
<dbReference type="CDD" id="cd02440">
    <property type="entry name" value="AdoMet_MTases"/>
    <property type="match status" value="1"/>
</dbReference>
<dbReference type="PANTHER" id="PTHR11579:SF0">
    <property type="entry name" value="PROTEIN-L-ISOASPARTATE(D-ASPARTATE) O-METHYLTRANSFERASE"/>
    <property type="match status" value="1"/>
</dbReference>
<dbReference type="EC" id="2.1.1.77" evidence="3"/>
<evidence type="ECO:0000256" key="5">
    <source>
        <dbReference type="ARBA" id="ARBA00022490"/>
    </source>
</evidence>
<organism evidence="12 13">
    <name type="scientific">Parafrankia colletiae</name>
    <dbReference type="NCBI Taxonomy" id="573497"/>
    <lineage>
        <taxon>Bacteria</taxon>
        <taxon>Bacillati</taxon>
        <taxon>Actinomycetota</taxon>
        <taxon>Actinomycetes</taxon>
        <taxon>Frankiales</taxon>
        <taxon>Frankiaceae</taxon>
        <taxon>Parafrankia</taxon>
    </lineage>
</organism>
<keyword evidence="8" id="KW-0949">S-adenosyl-L-methionine</keyword>
<accession>A0A1S1QSA9</accession>
<evidence type="ECO:0000256" key="2">
    <source>
        <dbReference type="ARBA" id="ARBA00005369"/>
    </source>
</evidence>
<dbReference type="InterPro" id="IPR000682">
    <property type="entry name" value="PCMT"/>
</dbReference>
<dbReference type="Proteomes" id="UP000179627">
    <property type="component" value="Unassembled WGS sequence"/>
</dbReference>
<keyword evidence="5" id="KW-0963">Cytoplasm</keyword>
<dbReference type="GO" id="GO:0032259">
    <property type="term" value="P:methylation"/>
    <property type="evidence" value="ECO:0007669"/>
    <property type="project" value="UniProtKB-KW"/>
</dbReference>
<gene>
    <name evidence="12" type="ORF">CC117_16625</name>
</gene>
<evidence type="ECO:0000256" key="1">
    <source>
        <dbReference type="ARBA" id="ARBA00004496"/>
    </source>
</evidence>
<dbReference type="PANTHER" id="PTHR11579">
    <property type="entry name" value="PROTEIN-L-ISOASPARTATE O-METHYLTRANSFERASE"/>
    <property type="match status" value="1"/>
</dbReference>
<protein>
    <recommendedName>
        <fullName evidence="4">Protein-L-isoaspartate O-methyltransferase</fullName>
        <ecNumber evidence="3">2.1.1.77</ecNumber>
    </recommendedName>
    <alternativeName>
        <fullName evidence="11">L-isoaspartyl protein carboxyl methyltransferase</fullName>
    </alternativeName>
    <alternativeName>
        <fullName evidence="9">Protein L-isoaspartyl methyltransferase</fullName>
    </alternativeName>
    <alternativeName>
        <fullName evidence="10">Protein-beta-aspartate methyltransferase</fullName>
    </alternativeName>
</protein>
<evidence type="ECO:0000256" key="11">
    <source>
        <dbReference type="ARBA" id="ARBA00031350"/>
    </source>
</evidence>
<evidence type="ECO:0000313" key="13">
    <source>
        <dbReference type="Proteomes" id="UP000179627"/>
    </source>
</evidence>
<proteinExistence type="inferred from homology"/>
<evidence type="ECO:0000256" key="6">
    <source>
        <dbReference type="ARBA" id="ARBA00022603"/>
    </source>
</evidence>
<dbReference type="GO" id="GO:0004719">
    <property type="term" value="F:protein-L-isoaspartate (D-aspartate) O-methyltransferase activity"/>
    <property type="evidence" value="ECO:0007669"/>
    <property type="project" value="UniProtKB-EC"/>
</dbReference>
<sequence length="259" mass="27315">MVEEILAAGPVSAPVEAALRAVPRHRFLPDLPVEEAYADRATAGRGAGRWAPSPSTLATMLDQLGVLPGDRVLEVGAADGYSTALIAELTGPSGVVVSTDVEPVSLRGYCGDRSIVVAADLQARPHAPFSRVLAHAGVNLRPALIDEVSEGGRIVIPLRLRGLDRTVSFVCDHGRLISQSIRPIHMGPRGARRTAAILAGGVRLDATGHDVDARKLRHALCGERHLIPTGVTLPADLLAGLDLWLAIIRQTYGRLASCA</sequence>
<evidence type="ECO:0000256" key="4">
    <source>
        <dbReference type="ARBA" id="ARBA00013346"/>
    </source>
</evidence>
<dbReference type="Pfam" id="PF01135">
    <property type="entry name" value="PCMT"/>
    <property type="match status" value="1"/>
</dbReference>
<keyword evidence="7" id="KW-0808">Transferase</keyword>
<evidence type="ECO:0000256" key="3">
    <source>
        <dbReference type="ARBA" id="ARBA00011890"/>
    </source>
</evidence>
<keyword evidence="6" id="KW-0489">Methyltransferase</keyword>
<dbReference type="EMBL" id="MBLM01000112">
    <property type="protein sequence ID" value="OHV37608.1"/>
    <property type="molecule type" value="Genomic_DNA"/>
</dbReference>
<evidence type="ECO:0000256" key="9">
    <source>
        <dbReference type="ARBA" id="ARBA00030757"/>
    </source>
</evidence>
<dbReference type="SUPFAM" id="SSF53335">
    <property type="entry name" value="S-adenosyl-L-methionine-dependent methyltransferases"/>
    <property type="match status" value="1"/>
</dbReference>
<dbReference type="Gene3D" id="3.40.50.150">
    <property type="entry name" value="Vaccinia Virus protein VP39"/>
    <property type="match status" value="1"/>
</dbReference>
<dbReference type="InterPro" id="IPR029063">
    <property type="entry name" value="SAM-dependent_MTases_sf"/>
</dbReference>
<evidence type="ECO:0000256" key="8">
    <source>
        <dbReference type="ARBA" id="ARBA00022691"/>
    </source>
</evidence>